<feature type="transmembrane region" description="Helical" evidence="2">
    <location>
        <begin position="291"/>
        <end position="313"/>
    </location>
</feature>
<keyword evidence="2" id="KW-1133">Transmembrane helix</keyword>
<sequence length="426" mass="47544">MAKGKKGGEIQNNAVHRNKTANKKKASETNGVHLKPHAVPVPPTFSNSMNNKISRDSLVLWRHPFTTLHYFVLEVIQKVKKYSAKIFDFRKSAATSVLLLVFATSLYHLEGPHQHVVQSVEKKVLWCLYWIGLGFLSSAGFGFGLHTFLLYLGPHIAKVTLAAHECGTLNFLEPPYPDEIICPDDDGGNKAAITIWSIMSKVRLEAMMWGAGTAIGELPPYFFALAKRRSGEEIEGEEELEEFTKLQIKISRHEKLSFYEKMKLTVERFVEKVGFFGILACASIPNPLFDLAGITCGLCLVPFWTFFGATLIGKAVIKTHIQQGFVILAFSETLIETAVALIGSLPYFGGKMQEPFKELLAKQKAKMHGATGEAVQQKSVLGMAFEGLFIAMILYFLVSIINSLAQSYDKTIHSKKNKRRSRKQKI</sequence>
<evidence type="ECO:0000313" key="3">
    <source>
        <dbReference type="EMBL" id="KAK2723562.1"/>
    </source>
</evidence>
<keyword evidence="2" id="KW-0472">Membrane</keyword>
<feature type="transmembrane region" description="Helical" evidence="2">
    <location>
        <begin position="92"/>
        <end position="109"/>
    </location>
</feature>
<keyword evidence="4" id="KW-1185">Reference proteome</keyword>
<dbReference type="Proteomes" id="UP001187531">
    <property type="component" value="Unassembled WGS sequence"/>
</dbReference>
<feature type="transmembrane region" description="Helical" evidence="2">
    <location>
        <begin position="269"/>
        <end position="285"/>
    </location>
</feature>
<evidence type="ECO:0000313" key="4">
    <source>
        <dbReference type="Proteomes" id="UP001187531"/>
    </source>
</evidence>
<feature type="region of interest" description="Disordered" evidence="1">
    <location>
        <begin position="1"/>
        <end position="45"/>
    </location>
</feature>
<evidence type="ECO:0008006" key="5">
    <source>
        <dbReference type="Google" id="ProtNLM"/>
    </source>
</evidence>
<protein>
    <recommendedName>
        <fullName evidence="5">Vacuole membrane protein 1</fullName>
    </recommendedName>
</protein>
<dbReference type="AlphaFoldDB" id="A0AA88IKW2"/>
<reference evidence="3" key="1">
    <citation type="submission" date="2023-07" db="EMBL/GenBank/DDBJ databases">
        <title>Chromosome-level genome assembly of Artemia franciscana.</title>
        <authorList>
            <person name="Jo E."/>
        </authorList>
    </citation>
    <scope>NUCLEOTIDE SEQUENCE</scope>
    <source>
        <tissue evidence="3">Whole body</tissue>
    </source>
</reference>
<organism evidence="3 4">
    <name type="scientific">Artemia franciscana</name>
    <name type="common">Brine shrimp</name>
    <name type="synonym">Artemia sanfranciscana</name>
    <dbReference type="NCBI Taxonomy" id="6661"/>
    <lineage>
        <taxon>Eukaryota</taxon>
        <taxon>Metazoa</taxon>
        <taxon>Ecdysozoa</taxon>
        <taxon>Arthropoda</taxon>
        <taxon>Crustacea</taxon>
        <taxon>Branchiopoda</taxon>
        <taxon>Anostraca</taxon>
        <taxon>Artemiidae</taxon>
        <taxon>Artemia</taxon>
    </lineage>
</organism>
<dbReference type="EMBL" id="JAVRJZ010000004">
    <property type="protein sequence ID" value="KAK2723562.1"/>
    <property type="molecule type" value="Genomic_DNA"/>
</dbReference>
<gene>
    <name evidence="3" type="ORF">QYM36_002041</name>
</gene>
<feature type="transmembrane region" description="Helical" evidence="2">
    <location>
        <begin position="388"/>
        <end position="408"/>
    </location>
</feature>
<comment type="caution">
    <text evidence="3">The sequence shown here is derived from an EMBL/GenBank/DDBJ whole genome shotgun (WGS) entry which is preliminary data.</text>
</comment>
<keyword evidence="2" id="KW-0812">Transmembrane</keyword>
<feature type="transmembrane region" description="Helical" evidence="2">
    <location>
        <begin position="129"/>
        <end position="152"/>
    </location>
</feature>
<accession>A0AA88IKW2</accession>
<feature type="transmembrane region" description="Helical" evidence="2">
    <location>
        <begin position="325"/>
        <end position="348"/>
    </location>
</feature>
<evidence type="ECO:0000256" key="1">
    <source>
        <dbReference type="SAM" id="MobiDB-lite"/>
    </source>
</evidence>
<proteinExistence type="predicted"/>
<evidence type="ECO:0000256" key="2">
    <source>
        <dbReference type="SAM" id="Phobius"/>
    </source>
</evidence>
<name>A0AA88IKW2_ARTSF</name>